<dbReference type="InParanoid" id="A0A151ZFL4"/>
<gene>
    <name evidence="1" type="ORF">DLAC_06728</name>
</gene>
<dbReference type="PANTHER" id="PTHR16148">
    <property type="entry name" value="NF-KAPPA-B-REPRESSING FACTOR-RELATED"/>
    <property type="match status" value="1"/>
</dbReference>
<evidence type="ECO:0000313" key="1">
    <source>
        <dbReference type="EMBL" id="KYQ92725.1"/>
    </source>
</evidence>
<organism evidence="1 2">
    <name type="scientific">Tieghemostelium lacteum</name>
    <name type="common">Slime mold</name>
    <name type="synonym">Dictyostelium lacteum</name>
    <dbReference type="NCBI Taxonomy" id="361077"/>
    <lineage>
        <taxon>Eukaryota</taxon>
        <taxon>Amoebozoa</taxon>
        <taxon>Evosea</taxon>
        <taxon>Eumycetozoa</taxon>
        <taxon>Dictyostelia</taxon>
        <taxon>Dictyosteliales</taxon>
        <taxon>Raperosteliaceae</taxon>
        <taxon>Tieghemostelium</taxon>
    </lineage>
</organism>
<dbReference type="EMBL" id="LODT01000029">
    <property type="protein sequence ID" value="KYQ92725.1"/>
    <property type="molecule type" value="Genomic_DNA"/>
</dbReference>
<dbReference type="PANTHER" id="PTHR16148:SF14">
    <property type="entry name" value="MYND-TYPE DOMAIN-CONTAINING PROTEIN"/>
    <property type="match status" value="1"/>
</dbReference>
<sequence>MAQYLSNYCGTKCLEWWNTGDYRHKELLLEIVSVKLRQHRRGQSHNNHYIYSDIVARGLKDENVVVRDVSFEVFKYAPHCCQGYILEQCFDILMERFLIWPLSQETISVGYNQELLQQSILRSLLKVKTDLIEKCEEKVMDLVKLWMCPDMVYLKNALVMAFKDIPDHVQKYIDLYQGILVNGIDKYILAGAGHVELDPISPNIMKHLGNTTEILDQYRIIKIISLLGSQEYIKLNIQSICNWLFHSLDVNFGKSINGYDSKLYMMIFQCIRQYITPLSQHETFLNQFINFIVKLFFPTNNLDNSCINMILSIIYQLKSLSSSTTITDKISTNNFKLFEQLYKLILDKKFQLTLRVSEKKAEVFLALLNHLTSVINFTKEQSQLYITGLIQHLNDKSYSDSIFKYILLESLSNLLRVYSDCNKNSNNNNNNNYEELIKQSQQIYQLIEPMSKIKNNTIKYHGHVYSIVSSLLNLYDQFQVIENTVTQASHHNLLHLAFVFSFTCLLTSNYLALVESAVVQFQRILSNPRYVQKLSSISQYKTLFQFKGDQYQTFYVNMVRVSEHSKLFLLLLSDFLADDTHSISIVKILNGVLSTQSSIQNTFTFNGEQPVYDPHYESYSYIWVNNRVEMNPTHSNNNNNEFSINYITMICKLVSEHNQKYPNTIKKDIFDSFFRYLMDSISRLLIDTTKDTLKQSLYSLFLVFPLKFTTLVPEFLRDKSTVMTSKIFGFLLELDLMLFKHYHKTSMGLMESDVEYSSQTSVVFQSIIDVVKYGCYQDRIVLLFEHCKVNHIKLDIQLFNDFMLIIFGNIPENGVALEKFYQLFPDHCHQSKNYFNLYDRIPVLEKLQFLKQNPSYKVVVDRYSIPVHSNLPPLSKLLYKKIILHQLKNIDSMDISLKYFPSVNTWLILSASLVSWQFFQLVSEILESDPSFTSFSPLYVSSKYCLVKNLKFINENPHSMDLDNFIKQYENPEFIQISSLNQKSLVTKFGLTNLHTLSIKPSFRNDYIGVGYWKALFRLAPELTIVNFQLDHNIKFQGDDGTKPTSKVCFLQALLDDSIQHSPIDFVRMEIDERCGEISELAKLVSSKFQQIRFDYIFKLHQLMKVSSSFPISSPNTNNDSNNNSEDKDYSLSLKQFYNLDLVTALKIENIQLQWELPIFSNLKSLTIQDSSNKAFDNPNNLSTIIQKSKNLYYLDLVVTYTPSLEYLLEESIPKNHSLYSISFTFFTQLSSFFSPSITNNSTPVGDHYSVISAVKLYEPIQKILHITCQSPTIQYIHLSLSNRNLICNWKEMDDILSNQDCKFKPLDRELNLTTLIRYK</sequence>
<evidence type="ECO:0000313" key="2">
    <source>
        <dbReference type="Proteomes" id="UP000076078"/>
    </source>
</evidence>
<name>A0A151ZFL4_TIELA</name>
<reference evidence="1 2" key="1">
    <citation type="submission" date="2015-12" db="EMBL/GenBank/DDBJ databases">
        <title>Dictyostelia acquired genes for synthesis and detection of signals that induce cell-type specialization by lateral gene transfer from prokaryotes.</title>
        <authorList>
            <person name="Gloeckner G."/>
            <person name="Schaap P."/>
        </authorList>
    </citation>
    <scope>NUCLEOTIDE SEQUENCE [LARGE SCALE GENOMIC DNA]</scope>
    <source>
        <strain evidence="1 2">TK</strain>
    </source>
</reference>
<proteinExistence type="predicted"/>
<protein>
    <submittedName>
        <fullName evidence="1">Uncharacterized protein</fullName>
    </submittedName>
</protein>
<comment type="caution">
    <text evidence="1">The sequence shown here is derived from an EMBL/GenBank/DDBJ whole genome shotgun (WGS) entry which is preliminary data.</text>
</comment>
<keyword evidence="2" id="KW-1185">Reference proteome</keyword>
<dbReference type="Proteomes" id="UP000076078">
    <property type="component" value="Unassembled WGS sequence"/>
</dbReference>
<accession>A0A151ZFL4</accession>